<reference evidence="3" key="1">
    <citation type="submission" date="2015-12" db="EMBL/GenBank/DDBJ databases">
        <title>Update maize B73 reference genome by single molecule sequencing technologies.</title>
        <authorList>
            <consortium name="Maize Genome Sequencing Project"/>
            <person name="Ware D."/>
        </authorList>
    </citation>
    <scope>NUCLEOTIDE SEQUENCE [LARGE SCALE GENOMIC DNA]</scope>
    <source>
        <strain evidence="3">cv. B73</strain>
    </source>
</reference>
<reference evidence="2" key="3">
    <citation type="submission" date="2021-05" db="UniProtKB">
        <authorList>
            <consortium name="EnsemblPlants"/>
        </authorList>
    </citation>
    <scope>IDENTIFICATION</scope>
    <source>
        <strain evidence="2">cv. B73</strain>
    </source>
</reference>
<dbReference type="Proteomes" id="UP000007305">
    <property type="component" value="Chromosome 2"/>
</dbReference>
<keyword evidence="3" id="KW-1185">Reference proteome</keyword>
<evidence type="ECO:0000256" key="1">
    <source>
        <dbReference type="SAM" id="MobiDB-lite"/>
    </source>
</evidence>
<evidence type="ECO:0000313" key="3">
    <source>
        <dbReference type="Proteomes" id="UP000007305"/>
    </source>
</evidence>
<sequence length="117" mass="12733">MAGLWCSRHGSVARHGGQHMTAGTARRGYAAGHVRGITTKQHNAEENENEEQRRELNGDEGLAEEEGLADVDVTTWMHSAIQEAGACKYIDEVVLQAVVNFVVARVTSDTCVKRATI</sequence>
<name>A0A804MJY6_MAIZE</name>
<dbReference type="AlphaFoldDB" id="A0A804MJY6"/>
<evidence type="ECO:0000313" key="2">
    <source>
        <dbReference type="EnsemblPlants" id="Zm00001eb091930_P001"/>
    </source>
</evidence>
<feature type="region of interest" description="Disordered" evidence="1">
    <location>
        <begin position="39"/>
        <end position="64"/>
    </location>
</feature>
<proteinExistence type="predicted"/>
<dbReference type="Gramene" id="Zm00001eb091930_T001">
    <property type="protein sequence ID" value="Zm00001eb091930_P001"/>
    <property type="gene ID" value="Zm00001eb091930"/>
</dbReference>
<dbReference type="InParanoid" id="A0A804MJY6"/>
<protein>
    <submittedName>
        <fullName evidence="2">Uncharacterized protein</fullName>
    </submittedName>
</protein>
<reference evidence="2" key="2">
    <citation type="submission" date="2019-07" db="EMBL/GenBank/DDBJ databases">
        <authorList>
            <person name="Seetharam A."/>
            <person name="Woodhouse M."/>
            <person name="Cannon E."/>
        </authorList>
    </citation>
    <scope>NUCLEOTIDE SEQUENCE [LARGE SCALE GENOMIC DNA]</scope>
    <source>
        <strain evidence="2">cv. B73</strain>
    </source>
</reference>
<accession>A0A804MJY6</accession>
<feature type="compositionally biased region" description="Basic and acidic residues" evidence="1">
    <location>
        <begin position="42"/>
        <end position="57"/>
    </location>
</feature>
<dbReference type="EnsemblPlants" id="Zm00001eb091930_T001">
    <property type="protein sequence ID" value="Zm00001eb091930_P001"/>
    <property type="gene ID" value="Zm00001eb091930"/>
</dbReference>
<organism evidence="2 3">
    <name type="scientific">Zea mays</name>
    <name type="common">Maize</name>
    <dbReference type="NCBI Taxonomy" id="4577"/>
    <lineage>
        <taxon>Eukaryota</taxon>
        <taxon>Viridiplantae</taxon>
        <taxon>Streptophyta</taxon>
        <taxon>Embryophyta</taxon>
        <taxon>Tracheophyta</taxon>
        <taxon>Spermatophyta</taxon>
        <taxon>Magnoliopsida</taxon>
        <taxon>Liliopsida</taxon>
        <taxon>Poales</taxon>
        <taxon>Poaceae</taxon>
        <taxon>PACMAD clade</taxon>
        <taxon>Panicoideae</taxon>
        <taxon>Andropogonodae</taxon>
        <taxon>Andropogoneae</taxon>
        <taxon>Tripsacinae</taxon>
        <taxon>Zea</taxon>
    </lineage>
</organism>